<evidence type="ECO:0000259" key="3">
    <source>
        <dbReference type="Pfam" id="PF20732"/>
    </source>
</evidence>
<evidence type="ECO:0000313" key="4">
    <source>
        <dbReference type="EMBL" id="OMJ08429.1"/>
    </source>
</evidence>
<reference evidence="5" key="1">
    <citation type="submission" date="2017-01" db="EMBL/GenBank/DDBJ databases">
        <authorList>
            <person name="Wang Y."/>
            <person name="White M."/>
            <person name="Kvist S."/>
            <person name="Moncalvo J.-M."/>
        </authorList>
    </citation>
    <scope>NUCLEOTIDE SEQUENCE [LARGE SCALE GENOMIC DNA]</scope>
    <source>
        <strain evidence="5">ID-206-W2</strain>
    </source>
</reference>
<dbReference type="InterPro" id="IPR048503">
    <property type="entry name" value="NamZ_C"/>
</dbReference>
<protein>
    <recommendedName>
        <fullName evidence="6">DUF1343 domain-containing protein</fullName>
    </recommendedName>
</protein>
<proteinExistence type="predicted"/>
<dbReference type="PANTHER" id="PTHR42915">
    <property type="entry name" value="HYPOTHETICAL 460 KDA PROTEIN IN FEUA-SIGW INTERGENIC REGION [PRECURSOR]"/>
    <property type="match status" value="1"/>
</dbReference>
<dbReference type="Gene3D" id="3.40.50.12170">
    <property type="entry name" value="Uncharacterised protein PF07075, DUF1343"/>
    <property type="match status" value="1"/>
</dbReference>
<evidence type="ECO:0008006" key="6">
    <source>
        <dbReference type="Google" id="ProtNLM"/>
    </source>
</evidence>
<dbReference type="EMBL" id="LSSM01007396">
    <property type="protein sequence ID" value="OMJ08429.1"/>
    <property type="molecule type" value="Genomic_DNA"/>
</dbReference>
<dbReference type="InterPro" id="IPR008302">
    <property type="entry name" value="NamZ"/>
</dbReference>
<organism evidence="4 5">
    <name type="scientific">Smittium culicis</name>
    <dbReference type="NCBI Taxonomy" id="133412"/>
    <lineage>
        <taxon>Eukaryota</taxon>
        <taxon>Fungi</taxon>
        <taxon>Fungi incertae sedis</taxon>
        <taxon>Zoopagomycota</taxon>
        <taxon>Kickxellomycotina</taxon>
        <taxon>Harpellomycetes</taxon>
        <taxon>Harpellales</taxon>
        <taxon>Legeriomycetaceae</taxon>
        <taxon>Smittium</taxon>
    </lineage>
</organism>
<evidence type="ECO:0000313" key="5">
    <source>
        <dbReference type="Proteomes" id="UP000187429"/>
    </source>
</evidence>
<evidence type="ECO:0000256" key="1">
    <source>
        <dbReference type="SAM" id="SignalP"/>
    </source>
</evidence>
<dbReference type="InterPro" id="IPR048502">
    <property type="entry name" value="NamZ_N"/>
</dbReference>
<comment type="caution">
    <text evidence="4">The sequence shown here is derived from an EMBL/GenBank/DDBJ whole genome shotgun (WGS) entry which is preliminary data.</text>
</comment>
<dbReference type="Pfam" id="PF07075">
    <property type="entry name" value="NamZ_N"/>
    <property type="match status" value="1"/>
</dbReference>
<name>A0A1R1X1D7_9FUNG</name>
<feature type="signal peptide" evidence="1">
    <location>
        <begin position="1"/>
        <end position="18"/>
    </location>
</feature>
<dbReference type="Gene3D" id="3.90.1150.140">
    <property type="match status" value="1"/>
</dbReference>
<accession>A0A1R1X1D7</accession>
<dbReference type="Pfam" id="PF20732">
    <property type="entry name" value="NamZ_C"/>
    <property type="match status" value="1"/>
</dbReference>
<gene>
    <name evidence="4" type="ORF">AYI69_g11064</name>
</gene>
<dbReference type="PIRSF" id="PIRSF016719">
    <property type="entry name" value="UCP016719"/>
    <property type="match status" value="1"/>
</dbReference>
<dbReference type="Proteomes" id="UP000187429">
    <property type="component" value="Unassembled WGS sequence"/>
</dbReference>
<sequence>MKISFSFLAASLLGLAHGYTPINNNVKTGFEAWEETFSSPYFNKDTKYALIVNPTSVTRNLDLIADHLLNSKKINLVALAGPEHGIRGSAQAGDSLGGGIFTDRVTGLPVYDGYSYRTGAQWRDAFNAMGADVLVFDIQDVGARFYTYISAMYDAMLGAVLANKKFIVLDRPNPINGINVDGDVLIPQFSTYLGRTAIPTQHGMTIGEIAMMYNNEFIPRDNQLANSTRKTVDLQVFKMEGWTRDMYYDQTGLNWILPSPNMPNTDTANIFTGQGLFEATTFSEGRGTSTPFFNFGGIGLVGKNLTKLQDAMNSLNLPGAKFSQFYFSPKFSKLANQKVGGLKLYVTDRNKFKSIPTAIALLSTIKKMFPSQFVYSTDAPNQMQIRSGTSSVFDMLNANANYEDIVADYQGRLQNFIELRSKYLLY</sequence>
<feature type="chain" id="PRO_5010258132" description="DUF1343 domain-containing protein" evidence="1">
    <location>
        <begin position="19"/>
        <end position="426"/>
    </location>
</feature>
<feature type="domain" description="Peptidoglycan beta-N-acetylmuramidase NamZ C-terminal" evidence="3">
    <location>
        <begin position="270"/>
        <end position="426"/>
    </location>
</feature>
<dbReference type="GO" id="GO:0033922">
    <property type="term" value="F:peptidoglycan beta-N-acetylmuramidase activity"/>
    <property type="evidence" value="ECO:0007669"/>
    <property type="project" value="InterPro"/>
</dbReference>
<dbReference type="AlphaFoldDB" id="A0A1R1X1D7"/>
<keyword evidence="5" id="KW-1185">Reference proteome</keyword>
<feature type="domain" description="Peptidoglycan beta-N-acetylmuramidase NamZ N-terminal" evidence="2">
    <location>
        <begin position="49"/>
        <end position="265"/>
    </location>
</feature>
<evidence type="ECO:0000259" key="2">
    <source>
        <dbReference type="Pfam" id="PF07075"/>
    </source>
</evidence>
<dbReference type="PANTHER" id="PTHR42915:SF1">
    <property type="entry name" value="PEPTIDOGLYCAN BETA-N-ACETYLMURAMIDASE NAMZ"/>
    <property type="match status" value="1"/>
</dbReference>
<keyword evidence="1" id="KW-0732">Signal</keyword>
<dbReference type="OrthoDB" id="2017677at2759"/>